<name>A0A170PI48_9CHLR</name>
<evidence type="ECO:0000313" key="1">
    <source>
        <dbReference type="EMBL" id="CUS04637.2"/>
    </source>
</evidence>
<organism evidence="1 2">
    <name type="scientific">Candidatus Promineifilum breve</name>
    <dbReference type="NCBI Taxonomy" id="1806508"/>
    <lineage>
        <taxon>Bacteria</taxon>
        <taxon>Bacillati</taxon>
        <taxon>Chloroflexota</taxon>
        <taxon>Ardenticatenia</taxon>
        <taxon>Candidatus Promineifilales</taxon>
        <taxon>Candidatus Promineifilaceae</taxon>
        <taxon>Candidatus Promineifilum</taxon>
    </lineage>
</organism>
<reference evidence="1" key="1">
    <citation type="submission" date="2016-01" db="EMBL/GenBank/DDBJ databases">
        <authorList>
            <person name="Mcilroy J.S."/>
            <person name="Karst M S."/>
            <person name="Albertsen M."/>
        </authorList>
    </citation>
    <scope>NUCLEOTIDE SEQUENCE</scope>
    <source>
        <strain evidence="1">Cfx-K</strain>
    </source>
</reference>
<dbReference type="Proteomes" id="UP000215027">
    <property type="component" value="Chromosome I"/>
</dbReference>
<protein>
    <submittedName>
        <fullName evidence="1">Uncharacterized protein</fullName>
    </submittedName>
</protein>
<dbReference type="AlphaFoldDB" id="A0A170PI48"/>
<dbReference type="KEGG" id="pbf:CFX0092_A2759"/>
<sequence>MEQGHRQRPAPVGRLVARLALLGEYDPALHGRTRLKKLRIRNYELRMEYEERTLNS</sequence>
<gene>
    <name evidence="1" type="ORF">CFX0092_A2759</name>
</gene>
<keyword evidence="2" id="KW-1185">Reference proteome</keyword>
<proteinExistence type="predicted"/>
<accession>A0A170PI48</accession>
<dbReference type="EMBL" id="LN890655">
    <property type="protein sequence ID" value="CUS04637.2"/>
    <property type="molecule type" value="Genomic_DNA"/>
</dbReference>
<evidence type="ECO:0000313" key="2">
    <source>
        <dbReference type="Proteomes" id="UP000215027"/>
    </source>
</evidence>